<dbReference type="Gene3D" id="1.10.287.130">
    <property type="match status" value="1"/>
</dbReference>
<dbReference type="InterPro" id="IPR050428">
    <property type="entry name" value="TCS_sensor_his_kinase"/>
</dbReference>
<dbReference type="SUPFAM" id="SSF47384">
    <property type="entry name" value="Homodimeric domain of signal transducing histidine kinase"/>
    <property type="match status" value="1"/>
</dbReference>
<evidence type="ECO:0000256" key="5">
    <source>
        <dbReference type="ARBA" id="ARBA00022679"/>
    </source>
</evidence>
<evidence type="ECO:0000256" key="9">
    <source>
        <dbReference type="ARBA" id="ARBA00023012"/>
    </source>
</evidence>
<dbReference type="InterPro" id="IPR003661">
    <property type="entry name" value="HisK_dim/P_dom"/>
</dbReference>
<evidence type="ECO:0000313" key="14">
    <source>
        <dbReference type="Proteomes" id="UP000323046"/>
    </source>
</evidence>
<dbReference type="InterPro" id="IPR005467">
    <property type="entry name" value="His_kinase_dom"/>
</dbReference>
<dbReference type="InterPro" id="IPR003594">
    <property type="entry name" value="HATPase_dom"/>
</dbReference>
<organism evidence="13 14">
    <name type="scientific">Streptomyces venezuelae</name>
    <dbReference type="NCBI Taxonomy" id="54571"/>
    <lineage>
        <taxon>Bacteria</taxon>
        <taxon>Bacillati</taxon>
        <taxon>Actinomycetota</taxon>
        <taxon>Actinomycetes</taxon>
        <taxon>Kitasatosporales</taxon>
        <taxon>Streptomycetaceae</taxon>
        <taxon>Streptomyces</taxon>
    </lineage>
</organism>
<dbReference type="EMBL" id="CP029193">
    <property type="protein sequence ID" value="QES30815.1"/>
    <property type="molecule type" value="Genomic_DNA"/>
</dbReference>
<dbReference type="Pfam" id="PF02518">
    <property type="entry name" value="HATPase_c"/>
    <property type="match status" value="1"/>
</dbReference>
<reference evidence="13 14" key="1">
    <citation type="submission" date="2018-05" db="EMBL/GenBank/DDBJ databases">
        <title>Streptomyces venezuelae.</title>
        <authorList>
            <person name="Kim W."/>
            <person name="Lee N."/>
            <person name="Cho B.-K."/>
        </authorList>
    </citation>
    <scope>NUCLEOTIDE SEQUENCE [LARGE SCALE GENOMIC DNA]</scope>
    <source>
        <strain evidence="13 14">ATCC 14583</strain>
    </source>
</reference>
<keyword evidence="4" id="KW-0597">Phosphoprotein</keyword>
<dbReference type="SUPFAM" id="SSF55874">
    <property type="entry name" value="ATPase domain of HSP90 chaperone/DNA topoisomerase II/histidine kinase"/>
    <property type="match status" value="1"/>
</dbReference>
<dbReference type="GO" id="GO:0005886">
    <property type="term" value="C:plasma membrane"/>
    <property type="evidence" value="ECO:0007669"/>
    <property type="project" value="UniProtKB-SubCell"/>
</dbReference>
<dbReference type="PROSITE" id="PS50109">
    <property type="entry name" value="HIS_KIN"/>
    <property type="match status" value="1"/>
</dbReference>
<dbReference type="Gene3D" id="3.30.565.10">
    <property type="entry name" value="Histidine kinase-like ATPase, C-terminal domain"/>
    <property type="match status" value="1"/>
</dbReference>
<dbReference type="OrthoDB" id="3224230at2"/>
<dbReference type="SUPFAM" id="SSF158472">
    <property type="entry name" value="HAMP domain-like"/>
    <property type="match status" value="1"/>
</dbReference>
<proteinExistence type="predicted"/>
<dbReference type="Pfam" id="PF00672">
    <property type="entry name" value="HAMP"/>
    <property type="match status" value="1"/>
</dbReference>
<keyword evidence="14" id="KW-1185">Reference proteome</keyword>
<dbReference type="SMART" id="SM00304">
    <property type="entry name" value="HAMP"/>
    <property type="match status" value="1"/>
</dbReference>
<dbReference type="AlphaFoldDB" id="A0A5P2BJZ8"/>
<feature type="transmembrane region" description="Helical" evidence="10">
    <location>
        <begin position="12"/>
        <end position="35"/>
    </location>
</feature>
<keyword evidence="10" id="KW-0472">Membrane</keyword>
<evidence type="ECO:0000256" key="10">
    <source>
        <dbReference type="SAM" id="Phobius"/>
    </source>
</evidence>
<gene>
    <name evidence="13" type="ORF">DEJ47_34290</name>
</gene>
<keyword evidence="9" id="KW-0902">Two-component regulatory system</keyword>
<feature type="domain" description="HAMP" evidence="12">
    <location>
        <begin position="122"/>
        <end position="175"/>
    </location>
</feature>
<evidence type="ECO:0000256" key="7">
    <source>
        <dbReference type="ARBA" id="ARBA00022777"/>
    </source>
</evidence>
<keyword evidence="7 13" id="KW-0418">Kinase</keyword>
<evidence type="ECO:0000313" key="13">
    <source>
        <dbReference type="EMBL" id="QES30815.1"/>
    </source>
</evidence>
<evidence type="ECO:0000256" key="3">
    <source>
        <dbReference type="ARBA" id="ARBA00012438"/>
    </source>
</evidence>
<dbReference type="SMART" id="SM00387">
    <property type="entry name" value="HATPase_c"/>
    <property type="match status" value="1"/>
</dbReference>
<name>A0A5P2BJZ8_STRVZ</name>
<keyword evidence="8 10" id="KW-1133">Transmembrane helix</keyword>
<evidence type="ECO:0000259" key="11">
    <source>
        <dbReference type="PROSITE" id="PS50109"/>
    </source>
</evidence>
<evidence type="ECO:0000256" key="8">
    <source>
        <dbReference type="ARBA" id="ARBA00022989"/>
    </source>
</evidence>
<feature type="domain" description="Histidine kinase" evidence="11">
    <location>
        <begin position="183"/>
        <end position="395"/>
    </location>
</feature>
<protein>
    <recommendedName>
        <fullName evidence="3">histidine kinase</fullName>
        <ecNumber evidence="3">2.7.13.3</ecNumber>
    </recommendedName>
</protein>
<dbReference type="Proteomes" id="UP000323046">
    <property type="component" value="Chromosome"/>
</dbReference>
<dbReference type="PANTHER" id="PTHR45436">
    <property type="entry name" value="SENSOR HISTIDINE KINASE YKOH"/>
    <property type="match status" value="1"/>
</dbReference>
<feature type="transmembrane region" description="Helical" evidence="10">
    <location>
        <begin position="98"/>
        <end position="121"/>
    </location>
</feature>
<dbReference type="InterPro" id="IPR003660">
    <property type="entry name" value="HAMP_dom"/>
</dbReference>
<evidence type="ECO:0000259" key="12">
    <source>
        <dbReference type="PROSITE" id="PS50885"/>
    </source>
</evidence>
<keyword evidence="5" id="KW-0808">Transferase</keyword>
<evidence type="ECO:0000256" key="6">
    <source>
        <dbReference type="ARBA" id="ARBA00022692"/>
    </source>
</evidence>
<comment type="catalytic activity">
    <reaction evidence="1">
        <text>ATP + protein L-histidine = ADP + protein N-phospho-L-histidine.</text>
        <dbReference type="EC" id="2.7.13.3"/>
    </reaction>
</comment>
<evidence type="ECO:0000256" key="2">
    <source>
        <dbReference type="ARBA" id="ARBA00004236"/>
    </source>
</evidence>
<evidence type="ECO:0000256" key="4">
    <source>
        <dbReference type="ARBA" id="ARBA00022553"/>
    </source>
</evidence>
<dbReference type="InterPro" id="IPR036890">
    <property type="entry name" value="HATPase_C_sf"/>
</dbReference>
<dbReference type="GO" id="GO:0000155">
    <property type="term" value="F:phosphorelay sensor kinase activity"/>
    <property type="evidence" value="ECO:0007669"/>
    <property type="project" value="InterPro"/>
</dbReference>
<dbReference type="RefSeq" id="WP_150175006.1">
    <property type="nucleotide sequence ID" value="NZ_CP029193.1"/>
</dbReference>
<dbReference type="PROSITE" id="PS50885">
    <property type="entry name" value="HAMP"/>
    <property type="match status" value="1"/>
</dbReference>
<dbReference type="CDD" id="cd00082">
    <property type="entry name" value="HisKA"/>
    <property type="match status" value="1"/>
</dbReference>
<dbReference type="InterPro" id="IPR036097">
    <property type="entry name" value="HisK_dim/P_sf"/>
</dbReference>
<dbReference type="EC" id="2.7.13.3" evidence="3"/>
<comment type="subcellular location">
    <subcellularLocation>
        <location evidence="2">Cell membrane</location>
    </subcellularLocation>
</comment>
<sequence length="418" mass="44619">MHLPSRRAGVRLTLLYGALLVASGAVLLALTYLLVLRFPADRVLVDGAEAGMGAGADASNGRSGGGVPGVRPAARSGDVFARLQEQASRQHADQLRELLVQSGVALAVMLVVSAVLGRLVARRVLRPLRTMTGTVQRISAHTLHERLALQGPADELKEFADTVDGLIGRLEGALHSRRRFVADAAHALRAPLTLEHTLLRETLTDRDATAETFRASSERLLEISRRQARILESLLALAGSHRGLVHREELDLAPLAEWALHIARPESERHGLRVSAAVAPAPVTGDPALVQRLVSCLVDNAVAHNRPGGRVEITTAVRDGHAVVSVANTGDPVAPEQVHRLFQPLRRVGRTADDGHPGLGLVIVHAIALAHDAVISARARADGGLAVEVAFPRRTVRDRDLRKGADDIGQLDKGTALH</sequence>
<accession>A0A5P2BJZ8</accession>
<keyword evidence="6 10" id="KW-0812">Transmembrane</keyword>
<evidence type="ECO:0000256" key="1">
    <source>
        <dbReference type="ARBA" id="ARBA00000085"/>
    </source>
</evidence>
<dbReference type="PANTHER" id="PTHR45436:SF5">
    <property type="entry name" value="SENSOR HISTIDINE KINASE TRCS"/>
    <property type="match status" value="1"/>
</dbReference>